<evidence type="ECO:0000313" key="2">
    <source>
        <dbReference type="Proteomes" id="UP000232323"/>
    </source>
</evidence>
<accession>A0A250XTU7</accession>
<dbReference type="InterPro" id="IPR009060">
    <property type="entry name" value="UBA-like_sf"/>
</dbReference>
<dbReference type="EMBL" id="BEGY01000333">
    <property type="protein sequence ID" value="GAX86495.1"/>
    <property type="molecule type" value="Genomic_DNA"/>
</dbReference>
<sequence>AVEFITNFRQLVASMGYSPSLAAGALMRNNNKLEAAVEDVLNASGSF</sequence>
<dbReference type="AlphaFoldDB" id="A0A250XTU7"/>
<organism evidence="1 2">
    <name type="scientific">Chlamydomonas eustigma</name>
    <dbReference type="NCBI Taxonomy" id="1157962"/>
    <lineage>
        <taxon>Eukaryota</taxon>
        <taxon>Viridiplantae</taxon>
        <taxon>Chlorophyta</taxon>
        <taxon>core chlorophytes</taxon>
        <taxon>Chlorophyceae</taxon>
        <taxon>CS clade</taxon>
        <taxon>Chlamydomonadales</taxon>
        <taxon>Chlamydomonadaceae</taxon>
        <taxon>Chlamydomonas</taxon>
    </lineage>
</organism>
<dbReference type="OrthoDB" id="538745at2759"/>
<dbReference type="Proteomes" id="UP000232323">
    <property type="component" value="Unassembled WGS sequence"/>
</dbReference>
<comment type="caution">
    <text evidence="1">The sequence shown here is derived from an EMBL/GenBank/DDBJ whole genome shotgun (WGS) entry which is preliminary data.</text>
</comment>
<dbReference type="Gene3D" id="1.10.8.10">
    <property type="entry name" value="DNA helicase RuvA subunit, C-terminal domain"/>
    <property type="match status" value="1"/>
</dbReference>
<keyword evidence="2" id="KW-1185">Reference proteome</keyword>
<name>A0A250XTU7_9CHLO</name>
<reference evidence="1 2" key="1">
    <citation type="submission" date="2017-08" db="EMBL/GenBank/DDBJ databases">
        <title>Acidophilic green algal genome provides insights into adaptation to an acidic environment.</title>
        <authorList>
            <person name="Hirooka S."/>
            <person name="Hirose Y."/>
            <person name="Kanesaki Y."/>
            <person name="Higuchi S."/>
            <person name="Fujiwara T."/>
            <person name="Onuma R."/>
            <person name="Era A."/>
            <person name="Ohbayashi R."/>
            <person name="Uzuka A."/>
            <person name="Nozaki H."/>
            <person name="Yoshikawa H."/>
            <person name="Miyagishima S.Y."/>
        </authorList>
    </citation>
    <scope>NUCLEOTIDE SEQUENCE [LARGE SCALE GENOMIC DNA]</scope>
    <source>
        <strain evidence="1 2">NIES-2499</strain>
    </source>
</reference>
<dbReference type="SUPFAM" id="SSF46934">
    <property type="entry name" value="UBA-like"/>
    <property type="match status" value="1"/>
</dbReference>
<proteinExistence type="predicted"/>
<evidence type="ECO:0008006" key="3">
    <source>
        <dbReference type="Google" id="ProtNLM"/>
    </source>
</evidence>
<protein>
    <recommendedName>
        <fullName evidence="3">UBA domain-containing protein</fullName>
    </recommendedName>
</protein>
<evidence type="ECO:0000313" key="1">
    <source>
        <dbReference type="EMBL" id="GAX86495.1"/>
    </source>
</evidence>
<gene>
    <name evidence="1" type="ORF">CEUSTIGMA_g13903.t1</name>
</gene>
<feature type="non-terminal residue" evidence="1">
    <location>
        <position position="1"/>
    </location>
</feature>